<name>A0A7W4USY5_LEIAQ</name>
<comment type="catalytic activity">
    <reaction evidence="10">
        <text>8-oxo-dGTP + H2O = 8-oxo-dGMP + diphosphate + H(+)</text>
        <dbReference type="Rhea" id="RHEA:31575"/>
        <dbReference type="ChEBI" id="CHEBI:15377"/>
        <dbReference type="ChEBI" id="CHEBI:15378"/>
        <dbReference type="ChEBI" id="CHEBI:33019"/>
        <dbReference type="ChEBI" id="CHEBI:63224"/>
        <dbReference type="ChEBI" id="CHEBI:77896"/>
        <dbReference type="EC" id="3.6.1.55"/>
    </reaction>
</comment>
<evidence type="ECO:0000259" key="14">
    <source>
        <dbReference type="PROSITE" id="PS51462"/>
    </source>
</evidence>
<keyword evidence="6" id="KW-0227">DNA damage</keyword>
<dbReference type="PRINTS" id="PR00502">
    <property type="entry name" value="NUDIXFAMILY"/>
</dbReference>
<dbReference type="GO" id="GO:0044716">
    <property type="term" value="F:8-oxo-GDP phosphatase activity"/>
    <property type="evidence" value="ECO:0007669"/>
    <property type="project" value="TreeGrafter"/>
</dbReference>
<keyword evidence="16" id="KW-1185">Reference proteome</keyword>
<dbReference type="Gene3D" id="3.90.79.10">
    <property type="entry name" value="Nucleoside Triphosphate Pyrophosphohydrolase"/>
    <property type="match status" value="1"/>
</dbReference>
<comment type="cofactor">
    <cofactor evidence="1">
        <name>Mg(2+)</name>
        <dbReference type="ChEBI" id="CHEBI:18420"/>
    </cofactor>
</comment>
<evidence type="ECO:0000313" key="16">
    <source>
        <dbReference type="Proteomes" id="UP000538196"/>
    </source>
</evidence>
<dbReference type="GO" id="GO:0035539">
    <property type="term" value="F:8-oxo-7,8-dihydrodeoxyguanosine triphosphate pyrophosphatase activity"/>
    <property type="evidence" value="ECO:0007669"/>
    <property type="project" value="UniProtKB-EC"/>
</dbReference>
<evidence type="ECO:0000256" key="13">
    <source>
        <dbReference type="SAM" id="MobiDB-lite"/>
    </source>
</evidence>
<feature type="region of interest" description="Disordered" evidence="13">
    <location>
        <begin position="30"/>
        <end position="53"/>
    </location>
</feature>
<dbReference type="InterPro" id="IPR000086">
    <property type="entry name" value="NUDIX_hydrolase_dom"/>
</dbReference>
<keyword evidence="3" id="KW-0515">Mutator protein</keyword>
<dbReference type="GO" id="GO:0046872">
    <property type="term" value="F:metal ion binding"/>
    <property type="evidence" value="ECO:0007669"/>
    <property type="project" value="UniProtKB-KW"/>
</dbReference>
<dbReference type="PROSITE" id="PS51462">
    <property type="entry name" value="NUDIX"/>
    <property type="match status" value="1"/>
</dbReference>
<evidence type="ECO:0000256" key="8">
    <source>
        <dbReference type="ARBA" id="ARBA00022842"/>
    </source>
</evidence>
<evidence type="ECO:0000256" key="6">
    <source>
        <dbReference type="ARBA" id="ARBA00022763"/>
    </source>
</evidence>
<dbReference type="PROSITE" id="PS00893">
    <property type="entry name" value="NUDIX_BOX"/>
    <property type="match status" value="1"/>
</dbReference>
<evidence type="ECO:0000256" key="11">
    <source>
        <dbReference type="ARBA" id="ARBA00038905"/>
    </source>
</evidence>
<keyword evidence="7 12" id="KW-0378">Hydrolase</keyword>
<dbReference type="GO" id="GO:0044715">
    <property type="term" value="F:8-oxo-dGDP phosphatase activity"/>
    <property type="evidence" value="ECO:0007669"/>
    <property type="project" value="TreeGrafter"/>
</dbReference>
<dbReference type="EC" id="3.6.1.55" evidence="11"/>
<evidence type="ECO:0000256" key="5">
    <source>
        <dbReference type="ARBA" id="ARBA00022723"/>
    </source>
</evidence>
<dbReference type="SUPFAM" id="SSF55811">
    <property type="entry name" value="Nudix"/>
    <property type="match status" value="1"/>
</dbReference>
<feature type="domain" description="Nudix hydrolase" evidence="14">
    <location>
        <begin position="9"/>
        <end position="134"/>
    </location>
</feature>
<dbReference type="InterPro" id="IPR047127">
    <property type="entry name" value="MutT-like"/>
</dbReference>
<dbReference type="GO" id="GO:0008413">
    <property type="term" value="F:8-oxo-7,8-dihydroguanosine triphosphate pyrophosphatase activity"/>
    <property type="evidence" value="ECO:0007669"/>
    <property type="project" value="TreeGrafter"/>
</dbReference>
<gene>
    <name evidence="15" type="ORF">FHX33_000457</name>
</gene>
<comment type="similarity">
    <text evidence="2 12">Belongs to the Nudix hydrolase family.</text>
</comment>
<dbReference type="InterPro" id="IPR015797">
    <property type="entry name" value="NUDIX_hydrolase-like_dom_sf"/>
</dbReference>
<evidence type="ECO:0000256" key="7">
    <source>
        <dbReference type="ARBA" id="ARBA00022801"/>
    </source>
</evidence>
<keyword evidence="8" id="KW-0460">Magnesium</keyword>
<proteinExistence type="inferred from homology"/>
<protein>
    <recommendedName>
        <fullName evidence="11">8-oxo-dGTP diphosphatase</fullName>
        <ecNumber evidence="11">3.6.1.55</ecNumber>
    </recommendedName>
</protein>
<dbReference type="EMBL" id="JACHVP010000001">
    <property type="protein sequence ID" value="MBB2965725.1"/>
    <property type="molecule type" value="Genomic_DNA"/>
</dbReference>
<evidence type="ECO:0000313" key="15">
    <source>
        <dbReference type="EMBL" id="MBB2965725.1"/>
    </source>
</evidence>
<comment type="caution">
    <text evidence="15">The sequence shown here is derived from an EMBL/GenBank/DDBJ whole genome shotgun (WGS) entry which is preliminary data.</text>
</comment>
<dbReference type="Proteomes" id="UP000538196">
    <property type="component" value="Unassembled WGS sequence"/>
</dbReference>
<dbReference type="Pfam" id="PF00293">
    <property type="entry name" value="NUDIX"/>
    <property type="match status" value="1"/>
</dbReference>
<accession>A0A7W4USY5</accession>
<organism evidence="15 16">
    <name type="scientific">Leifsonia aquatica</name>
    <name type="common">Corynebacterium aquaticum</name>
    <dbReference type="NCBI Taxonomy" id="144185"/>
    <lineage>
        <taxon>Bacteria</taxon>
        <taxon>Bacillati</taxon>
        <taxon>Actinomycetota</taxon>
        <taxon>Actinomycetes</taxon>
        <taxon>Micrococcales</taxon>
        <taxon>Microbacteriaceae</taxon>
        <taxon>Leifsonia</taxon>
    </lineage>
</organism>
<evidence type="ECO:0000256" key="1">
    <source>
        <dbReference type="ARBA" id="ARBA00001946"/>
    </source>
</evidence>
<dbReference type="AlphaFoldDB" id="A0A7W4USY5"/>
<evidence type="ECO:0000256" key="3">
    <source>
        <dbReference type="ARBA" id="ARBA00022457"/>
    </source>
</evidence>
<dbReference type="PANTHER" id="PTHR47707:SF1">
    <property type="entry name" value="NUDIX HYDROLASE FAMILY PROTEIN"/>
    <property type="match status" value="1"/>
</dbReference>
<keyword evidence="4" id="KW-0235">DNA replication</keyword>
<dbReference type="PANTHER" id="PTHR47707">
    <property type="entry name" value="8-OXO-DGTP DIPHOSPHATASE"/>
    <property type="match status" value="1"/>
</dbReference>
<keyword evidence="9" id="KW-0234">DNA repair</keyword>
<evidence type="ECO:0000256" key="2">
    <source>
        <dbReference type="ARBA" id="ARBA00005582"/>
    </source>
</evidence>
<dbReference type="GO" id="GO:0006281">
    <property type="term" value="P:DNA repair"/>
    <property type="evidence" value="ECO:0007669"/>
    <property type="project" value="UniProtKB-KW"/>
</dbReference>
<evidence type="ECO:0000256" key="4">
    <source>
        <dbReference type="ARBA" id="ARBA00022705"/>
    </source>
</evidence>
<evidence type="ECO:0000256" key="10">
    <source>
        <dbReference type="ARBA" id="ARBA00035861"/>
    </source>
</evidence>
<reference evidence="15 16" key="1">
    <citation type="submission" date="2020-08" db="EMBL/GenBank/DDBJ databases">
        <title>Sequencing the genomes of 1000 actinobacteria strains.</title>
        <authorList>
            <person name="Klenk H.-P."/>
        </authorList>
    </citation>
    <scope>NUCLEOTIDE SEQUENCE [LARGE SCALE GENOMIC DNA]</scope>
    <source>
        <strain evidence="15 16">DSM 20146</strain>
    </source>
</reference>
<sequence length="136" mass="14310">MPPSAAASEPLRVVAAVIADGSRVLACRRGPGKDAAGRWEFPGGKVEAGETPEEALEREIREELGVPIRVGALLDRTTTIVGTRAIDLACYAAALTGAVPESSTDHDLLRWVEPGDLDALDWADADRPVLRVLGAS</sequence>
<evidence type="ECO:0000256" key="12">
    <source>
        <dbReference type="RuleBase" id="RU003476"/>
    </source>
</evidence>
<dbReference type="RefSeq" id="WP_021764642.1">
    <property type="nucleotide sequence ID" value="NZ_JACHVP010000001.1"/>
</dbReference>
<dbReference type="CDD" id="cd03425">
    <property type="entry name" value="NUDIX_MutT_NudA_like"/>
    <property type="match status" value="1"/>
</dbReference>
<keyword evidence="5" id="KW-0479">Metal-binding</keyword>
<evidence type="ECO:0000256" key="9">
    <source>
        <dbReference type="ARBA" id="ARBA00023204"/>
    </source>
</evidence>
<dbReference type="InterPro" id="IPR020476">
    <property type="entry name" value="Nudix_hydrolase"/>
</dbReference>
<dbReference type="GO" id="GO:0006260">
    <property type="term" value="P:DNA replication"/>
    <property type="evidence" value="ECO:0007669"/>
    <property type="project" value="UniProtKB-KW"/>
</dbReference>
<dbReference type="InterPro" id="IPR020084">
    <property type="entry name" value="NUDIX_hydrolase_CS"/>
</dbReference>